<evidence type="ECO:0000313" key="11">
    <source>
        <dbReference type="EMBL" id="UUI76863.1"/>
    </source>
</evidence>
<dbReference type="InterPro" id="IPR051535">
    <property type="entry name" value="Siderophore_ABC-ATPase"/>
</dbReference>
<evidence type="ECO:0000256" key="9">
    <source>
        <dbReference type="ARBA" id="ARBA00023136"/>
    </source>
</evidence>
<evidence type="ECO:0000313" key="12">
    <source>
        <dbReference type="Proteomes" id="UP001316189"/>
    </source>
</evidence>
<keyword evidence="4" id="KW-0410">Iron transport</keyword>
<keyword evidence="8" id="KW-0406">Ion transport</keyword>
<dbReference type="GO" id="GO:0005524">
    <property type="term" value="F:ATP binding"/>
    <property type="evidence" value="ECO:0007669"/>
    <property type="project" value="UniProtKB-KW"/>
</dbReference>
<dbReference type="PANTHER" id="PTHR42771">
    <property type="entry name" value="IRON(3+)-HYDROXAMATE IMPORT ATP-BINDING PROTEIN FHUC"/>
    <property type="match status" value="1"/>
</dbReference>
<proteinExistence type="predicted"/>
<dbReference type="InterPro" id="IPR027417">
    <property type="entry name" value="P-loop_NTPase"/>
</dbReference>
<evidence type="ECO:0000256" key="7">
    <source>
        <dbReference type="ARBA" id="ARBA00023004"/>
    </source>
</evidence>
<comment type="subcellular location">
    <subcellularLocation>
        <location evidence="1">Cell membrane</location>
        <topology evidence="1">Peripheral membrane protein</topology>
    </subcellularLocation>
</comment>
<dbReference type="InterPro" id="IPR003593">
    <property type="entry name" value="AAA+_ATPase"/>
</dbReference>
<dbReference type="PROSITE" id="PS00211">
    <property type="entry name" value="ABC_TRANSPORTER_1"/>
    <property type="match status" value="1"/>
</dbReference>
<evidence type="ECO:0000256" key="6">
    <source>
        <dbReference type="ARBA" id="ARBA00022840"/>
    </source>
</evidence>
<evidence type="ECO:0000256" key="2">
    <source>
        <dbReference type="ARBA" id="ARBA00022448"/>
    </source>
</evidence>
<dbReference type="PROSITE" id="PS50893">
    <property type="entry name" value="ABC_TRANSPORTER_2"/>
    <property type="match status" value="1"/>
</dbReference>
<dbReference type="Proteomes" id="UP001316189">
    <property type="component" value="Chromosome"/>
</dbReference>
<evidence type="ECO:0000256" key="5">
    <source>
        <dbReference type="ARBA" id="ARBA00022741"/>
    </source>
</evidence>
<dbReference type="InterPro" id="IPR017871">
    <property type="entry name" value="ABC_transporter-like_CS"/>
</dbReference>
<keyword evidence="12" id="KW-1185">Reference proteome</keyword>
<sequence>MRAEGLTLAYDKTVVVEDLTVSVPRESFTVIIGPNGCGKSTLLRALARTMAPRSGRVLLDGEPITALRTKQVAKRIALLPQSPIAPEAITVGDLVARGRYPHQGLLRQWSPADEVAVRDALDATEVTSLRERLVSELSGGQRQRVWLAMALAQQTDLLLLDEPTTFLDIAHQLEVMDLCAHLHEQGRTLVAVLHDINQAARYATHLIAMKGGAVVAEGAPQDVITAERMADVFGLACRVVPDPETGTPLVVPARRGGHIRHA</sequence>
<dbReference type="Gene3D" id="3.40.50.300">
    <property type="entry name" value="P-loop containing nucleotide triphosphate hydrolases"/>
    <property type="match status" value="1"/>
</dbReference>
<keyword evidence="3" id="KW-1003">Cell membrane</keyword>
<evidence type="ECO:0000256" key="1">
    <source>
        <dbReference type="ARBA" id="ARBA00004202"/>
    </source>
</evidence>
<dbReference type="EMBL" id="CP101988">
    <property type="protein sequence ID" value="UUI76863.1"/>
    <property type="molecule type" value="Genomic_DNA"/>
</dbReference>
<dbReference type="PANTHER" id="PTHR42771:SF2">
    <property type="entry name" value="IRON(3+)-HYDROXAMATE IMPORT ATP-BINDING PROTEIN FHUC"/>
    <property type="match status" value="1"/>
</dbReference>
<dbReference type="Pfam" id="PF00005">
    <property type="entry name" value="ABC_tran"/>
    <property type="match status" value="1"/>
</dbReference>
<keyword evidence="6 11" id="KW-0067">ATP-binding</keyword>
<keyword evidence="9" id="KW-0472">Membrane</keyword>
<keyword evidence="7" id="KW-0408">Iron</keyword>
<reference evidence="11 12" key="1">
    <citation type="submission" date="2022-07" db="EMBL/GenBank/DDBJ databases">
        <title>Novel species in genus cellulomonas.</title>
        <authorList>
            <person name="Ye L."/>
        </authorList>
    </citation>
    <scope>NUCLEOTIDE SEQUENCE [LARGE SCALE GENOMIC DNA]</scope>
    <source>
        <strain evidence="12">zg-Y338</strain>
    </source>
</reference>
<evidence type="ECO:0000256" key="3">
    <source>
        <dbReference type="ARBA" id="ARBA00022475"/>
    </source>
</evidence>
<dbReference type="SUPFAM" id="SSF52540">
    <property type="entry name" value="P-loop containing nucleoside triphosphate hydrolases"/>
    <property type="match status" value="1"/>
</dbReference>
<dbReference type="InterPro" id="IPR003439">
    <property type="entry name" value="ABC_transporter-like_ATP-bd"/>
</dbReference>
<evidence type="ECO:0000259" key="10">
    <source>
        <dbReference type="PROSITE" id="PS50893"/>
    </source>
</evidence>
<keyword evidence="5" id="KW-0547">Nucleotide-binding</keyword>
<dbReference type="SMART" id="SM00382">
    <property type="entry name" value="AAA"/>
    <property type="match status" value="1"/>
</dbReference>
<dbReference type="CDD" id="cd03214">
    <property type="entry name" value="ABC_Iron-Siderophores_B12_Hemin"/>
    <property type="match status" value="1"/>
</dbReference>
<name>A0ABY5L4U2_9CELL</name>
<organism evidence="11 12">
    <name type="scientific">Cellulomonas chengniuliangii</name>
    <dbReference type="NCBI Taxonomy" id="2968084"/>
    <lineage>
        <taxon>Bacteria</taxon>
        <taxon>Bacillati</taxon>
        <taxon>Actinomycetota</taxon>
        <taxon>Actinomycetes</taxon>
        <taxon>Micrococcales</taxon>
        <taxon>Cellulomonadaceae</taxon>
        <taxon>Cellulomonas</taxon>
    </lineage>
</organism>
<keyword evidence="2" id="KW-0813">Transport</keyword>
<evidence type="ECO:0000256" key="8">
    <source>
        <dbReference type="ARBA" id="ARBA00023065"/>
    </source>
</evidence>
<evidence type="ECO:0000256" key="4">
    <source>
        <dbReference type="ARBA" id="ARBA00022496"/>
    </source>
</evidence>
<feature type="domain" description="ABC transporter" evidence="10">
    <location>
        <begin position="1"/>
        <end position="236"/>
    </location>
</feature>
<protein>
    <submittedName>
        <fullName evidence="11">ABC transporter ATP-binding protein</fullName>
    </submittedName>
</protein>
<gene>
    <name evidence="11" type="ORF">NP064_01135</name>
</gene>
<accession>A0ABY5L4U2</accession>